<keyword evidence="4" id="KW-0804">Transcription</keyword>
<dbReference type="AlphaFoldDB" id="A0A5C6DU05"/>
<evidence type="ECO:0000256" key="1">
    <source>
        <dbReference type="ARBA" id="ARBA00011046"/>
    </source>
</evidence>
<dbReference type="SUPFAM" id="SSF46785">
    <property type="entry name" value="Winged helix' DNA-binding domain"/>
    <property type="match status" value="1"/>
</dbReference>
<evidence type="ECO:0000256" key="4">
    <source>
        <dbReference type="ARBA" id="ARBA00023163"/>
    </source>
</evidence>
<accession>A0A5C6DU05</accession>
<dbReference type="GO" id="GO:0045892">
    <property type="term" value="P:negative regulation of DNA-templated transcription"/>
    <property type="evidence" value="ECO:0007669"/>
    <property type="project" value="InterPro"/>
</dbReference>
<reference evidence="5 6" key="1">
    <citation type="submission" date="2019-02" db="EMBL/GenBank/DDBJ databases">
        <title>Deep-cultivation of Planctomycetes and their phenomic and genomic characterization uncovers novel biology.</title>
        <authorList>
            <person name="Wiegand S."/>
            <person name="Jogler M."/>
            <person name="Boedeker C."/>
            <person name="Pinto D."/>
            <person name="Vollmers J."/>
            <person name="Rivas-Marin E."/>
            <person name="Kohn T."/>
            <person name="Peeters S.H."/>
            <person name="Heuer A."/>
            <person name="Rast P."/>
            <person name="Oberbeckmann S."/>
            <person name="Bunk B."/>
            <person name="Jeske O."/>
            <person name="Meyerdierks A."/>
            <person name="Storesund J.E."/>
            <person name="Kallscheuer N."/>
            <person name="Luecker S."/>
            <person name="Lage O.M."/>
            <person name="Pohl T."/>
            <person name="Merkel B.J."/>
            <person name="Hornburger P."/>
            <person name="Mueller R.-W."/>
            <person name="Bruemmer F."/>
            <person name="Labrenz M."/>
            <person name="Spormann A.M."/>
            <person name="Op Den Camp H."/>
            <person name="Overmann J."/>
            <person name="Amann R."/>
            <person name="Jetten M.S.M."/>
            <person name="Mascher T."/>
            <person name="Medema M.H."/>
            <person name="Devos D.P."/>
            <person name="Kaster A.-K."/>
            <person name="Ovreas L."/>
            <person name="Rohde M."/>
            <person name="Galperin M.Y."/>
            <person name="Jogler C."/>
        </authorList>
    </citation>
    <scope>NUCLEOTIDE SEQUENCE [LARGE SCALE GENOMIC DNA]</scope>
    <source>
        <strain evidence="5 6">Poly41</strain>
    </source>
</reference>
<dbReference type="Proteomes" id="UP000319143">
    <property type="component" value="Unassembled WGS sequence"/>
</dbReference>
<evidence type="ECO:0000313" key="5">
    <source>
        <dbReference type="EMBL" id="TWU39387.1"/>
    </source>
</evidence>
<comment type="caution">
    <text evidence="5">The sequence shown here is derived from an EMBL/GenBank/DDBJ whole genome shotgun (WGS) entry which is preliminary data.</text>
</comment>
<gene>
    <name evidence="5" type="primary">mecI_1</name>
    <name evidence="5" type="ORF">Poly41_22110</name>
</gene>
<evidence type="ECO:0000313" key="6">
    <source>
        <dbReference type="Proteomes" id="UP000319143"/>
    </source>
</evidence>
<keyword evidence="6" id="KW-1185">Reference proteome</keyword>
<dbReference type="InterPro" id="IPR005650">
    <property type="entry name" value="BlaI_family"/>
</dbReference>
<keyword evidence="2" id="KW-0805">Transcription regulation</keyword>
<dbReference type="Gene3D" id="1.10.4040.10">
    <property type="entry name" value="Penicillinase repressor domain"/>
    <property type="match status" value="1"/>
</dbReference>
<dbReference type="RefSeq" id="WP_146526164.1">
    <property type="nucleotide sequence ID" value="NZ_SJPV01000003.1"/>
</dbReference>
<dbReference type="EMBL" id="SJPV01000003">
    <property type="protein sequence ID" value="TWU39387.1"/>
    <property type="molecule type" value="Genomic_DNA"/>
</dbReference>
<proteinExistence type="inferred from homology"/>
<dbReference type="Gene3D" id="1.10.10.10">
    <property type="entry name" value="Winged helix-like DNA-binding domain superfamily/Winged helix DNA-binding domain"/>
    <property type="match status" value="1"/>
</dbReference>
<evidence type="ECO:0000256" key="2">
    <source>
        <dbReference type="ARBA" id="ARBA00023015"/>
    </source>
</evidence>
<comment type="similarity">
    <text evidence="1">Belongs to the BlaI transcriptional regulatory family.</text>
</comment>
<dbReference type="OrthoDB" id="9795583at2"/>
<keyword evidence="3" id="KW-0238">DNA-binding</keyword>
<dbReference type="Pfam" id="PF03965">
    <property type="entry name" value="Penicillinase_R"/>
    <property type="match status" value="1"/>
</dbReference>
<dbReference type="GO" id="GO:0003677">
    <property type="term" value="F:DNA binding"/>
    <property type="evidence" value="ECO:0007669"/>
    <property type="project" value="UniProtKB-KW"/>
</dbReference>
<evidence type="ECO:0000256" key="3">
    <source>
        <dbReference type="ARBA" id="ARBA00023125"/>
    </source>
</evidence>
<protein>
    <submittedName>
        <fullName evidence="5">Methicillin resistance regulatory protein MecI</fullName>
    </submittedName>
</protein>
<dbReference type="PIRSF" id="PIRSF019455">
    <property type="entry name" value="CopR_AtkY"/>
    <property type="match status" value="1"/>
</dbReference>
<sequence>MQLSDAEWIVMNLVWDSQPTEASDVIAALGAANEWSDATVKTMLHRLVKKGALTTEPIGKKYRYTAAVRRSACVRKASRSFLDRVFGGDAAPALLHLVKTSKLSEDELYQLRELLHSKSKNSQNKGSKE</sequence>
<dbReference type="InterPro" id="IPR036388">
    <property type="entry name" value="WH-like_DNA-bd_sf"/>
</dbReference>
<organism evidence="5 6">
    <name type="scientific">Novipirellula artificiosorum</name>
    <dbReference type="NCBI Taxonomy" id="2528016"/>
    <lineage>
        <taxon>Bacteria</taxon>
        <taxon>Pseudomonadati</taxon>
        <taxon>Planctomycetota</taxon>
        <taxon>Planctomycetia</taxon>
        <taxon>Pirellulales</taxon>
        <taxon>Pirellulaceae</taxon>
        <taxon>Novipirellula</taxon>
    </lineage>
</organism>
<name>A0A5C6DU05_9BACT</name>
<dbReference type="InterPro" id="IPR036390">
    <property type="entry name" value="WH_DNA-bd_sf"/>
</dbReference>